<name>A0A074ZIE8_AURSE</name>
<dbReference type="GeneID" id="25368432"/>
<evidence type="ECO:0000313" key="1">
    <source>
        <dbReference type="EMBL" id="KEQ98331.1"/>
    </source>
</evidence>
<evidence type="ECO:0000313" key="2">
    <source>
        <dbReference type="Proteomes" id="UP000030641"/>
    </source>
</evidence>
<reference evidence="1 2" key="1">
    <citation type="journal article" date="2014" name="BMC Genomics">
        <title>Genome sequencing of four Aureobasidium pullulans varieties: biotechnological potential, stress tolerance, and description of new species.</title>
        <authorList>
            <person name="Gostin Ar C."/>
            <person name="Ohm R.A."/>
            <person name="Kogej T."/>
            <person name="Sonjak S."/>
            <person name="Turk M."/>
            <person name="Zajc J."/>
            <person name="Zalar P."/>
            <person name="Grube M."/>
            <person name="Sun H."/>
            <person name="Han J."/>
            <person name="Sharma A."/>
            <person name="Chiniquy J."/>
            <person name="Ngan C.Y."/>
            <person name="Lipzen A."/>
            <person name="Barry K."/>
            <person name="Grigoriev I.V."/>
            <person name="Gunde-Cimerman N."/>
        </authorList>
    </citation>
    <scope>NUCLEOTIDE SEQUENCE [LARGE SCALE GENOMIC DNA]</scope>
    <source>
        <strain evidence="1 2">EXF-2481</strain>
    </source>
</reference>
<dbReference type="HOGENOM" id="CLU_1686218_0_0_1"/>
<organism evidence="1 2">
    <name type="scientific">Aureobasidium subglaciale (strain EXF-2481)</name>
    <name type="common">Aureobasidium pullulans var. subglaciale</name>
    <dbReference type="NCBI Taxonomy" id="1043005"/>
    <lineage>
        <taxon>Eukaryota</taxon>
        <taxon>Fungi</taxon>
        <taxon>Dikarya</taxon>
        <taxon>Ascomycota</taxon>
        <taxon>Pezizomycotina</taxon>
        <taxon>Dothideomycetes</taxon>
        <taxon>Dothideomycetidae</taxon>
        <taxon>Dothideales</taxon>
        <taxon>Saccotheciaceae</taxon>
        <taxon>Aureobasidium</taxon>
    </lineage>
</organism>
<dbReference type="OrthoDB" id="3910991at2759"/>
<protein>
    <submittedName>
        <fullName evidence="1">Uncharacterized protein</fullName>
    </submittedName>
</protein>
<dbReference type="InParanoid" id="A0A074ZIE8"/>
<dbReference type="EMBL" id="KL584752">
    <property type="protein sequence ID" value="KEQ98331.1"/>
    <property type="molecule type" value="Genomic_DNA"/>
</dbReference>
<dbReference type="Proteomes" id="UP000030641">
    <property type="component" value="Unassembled WGS sequence"/>
</dbReference>
<gene>
    <name evidence="1" type="ORF">AUEXF2481DRAFT_480620</name>
</gene>
<proteinExistence type="predicted"/>
<dbReference type="AlphaFoldDB" id="A0A074ZIE8"/>
<sequence>MDSHLPSFVSCSLPGQIQVKAEGSNTLSQHARKHCPLEGVLFARHDQMRLLPSLTSSLQQYLLSVKSNHNQTSFIMCSKRVTRYVSCPYRYNLVTEEKLCLKRGVIAPCLEWKWLIMNELPTEGPCPCADCEVLRRNQAIQAGGSEGKAYSKDNSQ</sequence>
<accession>A0A074ZIE8</accession>
<dbReference type="RefSeq" id="XP_013347056.1">
    <property type="nucleotide sequence ID" value="XM_013491602.1"/>
</dbReference>
<keyword evidence="2" id="KW-1185">Reference proteome</keyword>